<dbReference type="InterPro" id="IPR038670">
    <property type="entry name" value="HslJ-like_sf"/>
</dbReference>
<dbReference type="AlphaFoldDB" id="A0A1I0RXR8"/>
<evidence type="ECO:0000313" key="3">
    <source>
        <dbReference type="Proteomes" id="UP000199167"/>
    </source>
</evidence>
<sequence>MKRYVLLFALAACGPDETISAFGSGDDYVLRELNGAPVNTQITLNISDTGQISGQAPCNSYTANQLVPYPWFEIGPVMATRRACPELALESRYFETLAAMTLAEISGPVLILSNDADDSLVFQSP</sequence>
<evidence type="ECO:0000259" key="1">
    <source>
        <dbReference type="Pfam" id="PF03724"/>
    </source>
</evidence>
<name>A0A1I0RXR8_9RHOB</name>
<feature type="domain" description="DUF306" evidence="1">
    <location>
        <begin position="25"/>
        <end position="121"/>
    </location>
</feature>
<dbReference type="OrthoDB" id="7777568at2"/>
<dbReference type="Pfam" id="PF03724">
    <property type="entry name" value="META"/>
    <property type="match status" value="1"/>
</dbReference>
<dbReference type="Gene3D" id="2.40.128.270">
    <property type="match status" value="1"/>
</dbReference>
<dbReference type="STRING" id="364200.SAMN04488515_3495"/>
<protein>
    <submittedName>
        <fullName evidence="2">META domain-containing protein</fullName>
    </submittedName>
</protein>
<dbReference type="InterPro" id="IPR005184">
    <property type="entry name" value="DUF306_Meta_HslJ"/>
</dbReference>
<reference evidence="2 3" key="1">
    <citation type="submission" date="2016-10" db="EMBL/GenBank/DDBJ databases">
        <authorList>
            <person name="de Groot N.N."/>
        </authorList>
    </citation>
    <scope>NUCLEOTIDE SEQUENCE [LARGE SCALE GENOMIC DNA]</scope>
    <source>
        <strain evidence="2 3">DSM 17925</strain>
    </source>
</reference>
<gene>
    <name evidence="2" type="ORF">SAMN04488515_3495</name>
</gene>
<dbReference type="RefSeq" id="WP_089997116.1">
    <property type="nucleotide sequence ID" value="NZ_FOIZ01000002.1"/>
</dbReference>
<proteinExistence type="predicted"/>
<accession>A0A1I0RXR8</accession>
<dbReference type="Proteomes" id="UP000199167">
    <property type="component" value="Unassembled WGS sequence"/>
</dbReference>
<keyword evidence="3" id="KW-1185">Reference proteome</keyword>
<evidence type="ECO:0000313" key="2">
    <source>
        <dbReference type="EMBL" id="SEW46386.1"/>
    </source>
</evidence>
<dbReference type="EMBL" id="FOIZ01000002">
    <property type="protein sequence ID" value="SEW46386.1"/>
    <property type="molecule type" value="Genomic_DNA"/>
</dbReference>
<organism evidence="2 3">
    <name type="scientific">Cognatiyoonia koreensis</name>
    <dbReference type="NCBI Taxonomy" id="364200"/>
    <lineage>
        <taxon>Bacteria</taxon>
        <taxon>Pseudomonadati</taxon>
        <taxon>Pseudomonadota</taxon>
        <taxon>Alphaproteobacteria</taxon>
        <taxon>Rhodobacterales</taxon>
        <taxon>Paracoccaceae</taxon>
        <taxon>Cognatiyoonia</taxon>
    </lineage>
</organism>